<dbReference type="EMBL" id="ML977588">
    <property type="protein sequence ID" value="KAF2000563.1"/>
    <property type="molecule type" value="Genomic_DNA"/>
</dbReference>
<gene>
    <name evidence="2" type="ORF">P154DRAFT_491724</name>
</gene>
<name>A0A6A5WF80_9PLEO</name>
<dbReference type="OrthoDB" id="5590473at2759"/>
<organism evidence="2 3">
    <name type="scientific">Amniculicola lignicola CBS 123094</name>
    <dbReference type="NCBI Taxonomy" id="1392246"/>
    <lineage>
        <taxon>Eukaryota</taxon>
        <taxon>Fungi</taxon>
        <taxon>Dikarya</taxon>
        <taxon>Ascomycota</taxon>
        <taxon>Pezizomycotina</taxon>
        <taxon>Dothideomycetes</taxon>
        <taxon>Pleosporomycetidae</taxon>
        <taxon>Pleosporales</taxon>
        <taxon>Amniculicolaceae</taxon>
        <taxon>Amniculicola</taxon>
    </lineage>
</organism>
<feature type="region of interest" description="Disordered" evidence="1">
    <location>
        <begin position="582"/>
        <end position="605"/>
    </location>
</feature>
<evidence type="ECO:0008006" key="4">
    <source>
        <dbReference type="Google" id="ProtNLM"/>
    </source>
</evidence>
<feature type="region of interest" description="Disordered" evidence="1">
    <location>
        <begin position="233"/>
        <end position="262"/>
    </location>
</feature>
<dbReference type="PANTHER" id="PTHR15837:SF5">
    <property type="entry name" value="NYN DOMAIN-CONTAINING PROTEIN"/>
    <property type="match status" value="1"/>
</dbReference>
<feature type="compositionally biased region" description="Low complexity" evidence="1">
    <location>
        <begin position="590"/>
        <end position="600"/>
    </location>
</feature>
<accession>A0A6A5WF80</accession>
<evidence type="ECO:0000256" key="1">
    <source>
        <dbReference type="SAM" id="MobiDB-lite"/>
    </source>
</evidence>
<proteinExistence type="predicted"/>
<reference evidence="2" key="1">
    <citation type="journal article" date="2020" name="Stud. Mycol.">
        <title>101 Dothideomycetes genomes: a test case for predicting lifestyles and emergence of pathogens.</title>
        <authorList>
            <person name="Haridas S."/>
            <person name="Albert R."/>
            <person name="Binder M."/>
            <person name="Bloem J."/>
            <person name="Labutti K."/>
            <person name="Salamov A."/>
            <person name="Andreopoulos B."/>
            <person name="Baker S."/>
            <person name="Barry K."/>
            <person name="Bills G."/>
            <person name="Bluhm B."/>
            <person name="Cannon C."/>
            <person name="Castanera R."/>
            <person name="Culley D."/>
            <person name="Daum C."/>
            <person name="Ezra D."/>
            <person name="Gonzalez J."/>
            <person name="Henrissat B."/>
            <person name="Kuo A."/>
            <person name="Liang C."/>
            <person name="Lipzen A."/>
            <person name="Lutzoni F."/>
            <person name="Magnuson J."/>
            <person name="Mondo S."/>
            <person name="Nolan M."/>
            <person name="Ohm R."/>
            <person name="Pangilinan J."/>
            <person name="Park H.-J."/>
            <person name="Ramirez L."/>
            <person name="Alfaro M."/>
            <person name="Sun H."/>
            <person name="Tritt A."/>
            <person name="Yoshinaga Y."/>
            <person name="Zwiers L.-H."/>
            <person name="Turgeon B."/>
            <person name="Goodwin S."/>
            <person name="Spatafora J."/>
            <person name="Crous P."/>
            <person name="Grigoriev I."/>
        </authorList>
    </citation>
    <scope>NUCLEOTIDE SEQUENCE</scope>
    <source>
        <strain evidence="2">CBS 123094</strain>
    </source>
</reference>
<dbReference type="InterPro" id="IPR007681">
    <property type="entry name" value="Mog1"/>
</dbReference>
<dbReference type="GO" id="GO:0005085">
    <property type="term" value="F:guanyl-nucleotide exchange factor activity"/>
    <property type="evidence" value="ECO:0007669"/>
    <property type="project" value="TreeGrafter"/>
</dbReference>
<sequence length="705" mass="77476">MPLEVTDTSWGFSPVLLALNADYNEEQDGDLALLTDGAGDDRFPTTFSVSKSQQALASRLGDFSKIWGDLGIPDTPLASPSSVSPATPALEFLSPLDSDATIAPENPSDIDDVFSYPPLQPTNRPPWVDDACDVQQRFLSTEVHIVDQNSRASPTCSSKPTVRQSPTAKREGDPIIDQAGDAEAESPGKKKKKNKKERRKSKKAAQEGQHAQSEGELPYASRVSNDVLNLVPNSVQQLRQPSPSRNCAPRKILRRPSEPLRRAPAMQTMANVHLHALSNQPPNPMQGLHHPGEAPAQAQTQSPDPANSLLAINTMFNAPVRPTLAQQLYPAYNPSLANPPHNQGAVATLQASLKDQFTRVGPLDPHSSYDPASLYGPVLSYDTVPLYSQGPVVGRFTSPHVATPQPVHVQGSYGVDSQATQLMSNTPVPSRLQLSLPVRSREDRHFDLLKKLIDLFPEDKHSLVAPMQLCNNGISAGGVHVFVDASNILIGFRDKLKELGMPALDLAFDCLALIMERRRFVGKRFLAGSSRASAPLPHIERFISTVKAIGYENHIFEQVQKRKEPTAGQKFFKDVKRMGWQEAQQRRSGEGSSSETDTTPSTPPALKWVEQGVDEILHLGMLQSVLDAEQPGVMVLATGDGQQAEYSDGFPAHAERALRKGWKVELVSWRQQTSAAYRNKAFVKKWGDRFRILYLDEFVEFLVES</sequence>
<dbReference type="Gene3D" id="3.40.50.1010">
    <property type="entry name" value="5'-nuclease"/>
    <property type="match status" value="1"/>
</dbReference>
<feature type="region of interest" description="Disordered" evidence="1">
    <location>
        <begin position="277"/>
        <end position="306"/>
    </location>
</feature>
<feature type="compositionally biased region" description="Polar residues" evidence="1">
    <location>
        <begin position="233"/>
        <end position="245"/>
    </location>
</feature>
<evidence type="ECO:0000313" key="2">
    <source>
        <dbReference type="EMBL" id="KAF2000563.1"/>
    </source>
</evidence>
<dbReference type="GO" id="GO:0006606">
    <property type="term" value="P:protein import into nucleus"/>
    <property type="evidence" value="ECO:0007669"/>
    <property type="project" value="TreeGrafter"/>
</dbReference>
<protein>
    <recommendedName>
        <fullName evidence="4">NYN domain-containing protein</fullName>
    </recommendedName>
</protein>
<feature type="compositionally biased region" description="Polar residues" evidence="1">
    <location>
        <begin position="297"/>
        <end position="306"/>
    </location>
</feature>
<feature type="compositionally biased region" description="Polar residues" evidence="1">
    <location>
        <begin position="147"/>
        <end position="167"/>
    </location>
</feature>
<feature type="compositionally biased region" description="Basic residues" evidence="1">
    <location>
        <begin position="189"/>
        <end position="203"/>
    </location>
</feature>
<evidence type="ECO:0000313" key="3">
    <source>
        <dbReference type="Proteomes" id="UP000799779"/>
    </source>
</evidence>
<dbReference type="PANTHER" id="PTHR15837">
    <property type="entry name" value="RAN GUANINE NUCLEOTIDE RELEASE FACTOR"/>
    <property type="match status" value="1"/>
</dbReference>
<dbReference type="CDD" id="cd18724">
    <property type="entry name" value="PIN_LabA-like"/>
    <property type="match status" value="1"/>
</dbReference>
<keyword evidence="3" id="KW-1185">Reference proteome</keyword>
<dbReference type="Proteomes" id="UP000799779">
    <property type="component" value="Unassembled WGS sequence"/>
</dbReference>
<dbReference type="GO" id="GO:0031267">
    <property type="term" value="F:small GTPase binding"/>
    <property type="evidence" value="ECO:0007669"/>
    <property type="project" value="TreeGrafter"/>
</dbReference>
<dbReference type="GO" id="GO:0005634">
    <property type="term" value="C:nucleus"/>
    <property type="evidence" value="ECO:0007669"/>
    <property type="project" value="TreeGrafter"/>
</dbReference>
<feature type="region of interest" description="Disordered" evidence="1">
    <location>
        <begin position="145"/>
        <end position="219"/>
    </location>
</feature>
<dbReference type="AlphaFoldDB" id="A0A6A5WF80"/>